<feature type="compositionally biased region" description="Gly residues" evidence="2">
    <location>
        <begin position="186"/>
        <end position="197"/>
    </location>
</feature>
<reference evidence="5" key="1">
    <citation type="journal article" date="2021" name="Int. J. Syst. Evol. Microbiol.">
        <title>Actinocatenispora comari sp. nov., an endophytic actinomycete isolated from aerial parts of Comarum salesowianum.</title>
        <authorList>
            <person name="Oyunbileg N."/>
            <person name="Iizaka Y."/>
            <person name="Hamada M."/>
            <person name="Davaapurev B.O."/>
            <person name="Fukumoto A."/>
            <person name="Tsetseg B."/>
            <person name="Kato F."/>
            <person name="Tamura T."/>
            <person name="Batkhuu J."/>
            <person name="Anzai Y."/>
        </authorList>
    </citation>
    <scope>NUCLEOTIDE SEQUENCE [LARGE SCALE GENOMIC DNA]</scope>
    <source>
        <strain evidence="5">NUM-2625</strain>
    </source>
</reference>
<dbReference type="SUPFAM" id="SSF49879">
    <property type="entry name" value="SMAD/FHA domain"/>
    <property type="match status" value="1"/>
</dbReference>
<organism evidence="4 5">
    <name type="scientific">Actinocatenispora comari</name>
    <dbReference type="NCBI Taxonomy" id="2807577"/>
    <lineage>
        <taxon>Bacteria</taxon>
        <taxon>Bacillati</taxon>
        <taxon>Actinomycetota</taxon>
        <taxon>Actinomycetes</taxon>
        <taxon>Micromonosporales</taxon>
        <taxon>Micromonosporaceae</taxon>
        <taxon>Actinocatenispora</taxon>
    </lineage>
</organism>
<dbReference type="Gene3D" id="2.60.200.20">
    <property type="match status" value="1"/>
</dbReference>
<dbReference type="InterPro" id="IPR008984">
    <property type="entry name" value="SMAD_FHA_dom_sf"/>
</dbReference>
<feature type="compositionally biased region" description="Gly residues" evidence="2">
    <location>
        <begin position="161"/>
        <end position="174"/>
    </location>
</feature>
<evidence type="ECO:0000313" key="4">
    <source>
        <dbReference type="EMBL" id="GIL27618.1"/>
    </source>
</evidence>
<dbReference type="PROSITE" id="PS50006">
    <property type="entry name" value="FHA_DOMAIN"/>
    <property type="match status" value="1"/>
</dbReference>
<evidence type="ECO:0000256" key="1">
    <source>
        <dbReference type="ARBA" id="ARBA00022553"/>
    </source>
</evidence>
<dbReference type="SMART" id="SM00240">
    <property type="entry name" value="FHA"/>
    <property type="match status" value="1"/>
</dbReference>
<dbReference type="CDD" id="cd00060">
    <property type="entry name" value="FHA"/>
    <property type="match status" value="1"/>
</dbReference>
<accession>A0A8J4AFE0</accession>
<gene>
    <name evidence="4" type="ORF">NUM_28720</name>
</gene>
<dbReference type="Pfam" id="PF00498">
    <property type="entry name" value="FHA"/>
    <property type="match status" value="1"/>
</dbReference>
<feature type="domain" description="FHA" evidence="3">
    <location>
        <begin position="250"/>
        <end position="308"/>
    </location>
</feature>
<comment type="caution">
    <text evidence="4">The sequence shown here is derived from an EMBL/GenBank/DDBJ whole genome shotgun (WGS) entry which is preliminary data.</text>
</comment>
<dbReference type="InterPro" id="IPR050923">
    <property type="entry name" value="Cell_Proc_Reg/RNA_Proc"/>
</dbReference>
<dbReference type="EMBL" id="BOPO01000050">
    <property type="protein sequence ID" value="GIL27618.1"/>
    <property type="molecule type" value="Genomic_DNA"/>
</dbReference>
<evidence type="ECO:0000256" key="2">
    <source>
        <dbReference type="SAM" id="MobiDB-lite"/>
    </source>
</evidence>
<dbReference type="Proteomes" id="UP000614996">
    <property type="component" value="Unassembled WGS sequence"/>
</dbReference>
<evidence type="ECO:0000259" key="3">
    <source>
        <dbReference type="PROSITE" id="PS50006"/>
    </source>
</evidence>
<keyword evidence="1" id="KW-0597">Phosphoprotein</keyword>
<sequence>MPTCPNGHTSADADYCDECGAAIGGAAASSGAATAVATEEPAAPATQTCPQCGATRTGRFCEVDGYDFVAADLRGDQPATGAGGSGTEAGSATTAPAGPSPSGPAGDDAPTGTAAEGDAPDAPDAGTAGGSGPTGKDPDPAEPGSGGAGTDSAGSDSAGPNGAGTNGAGTGGAGSDSAGSDRAGSDGAGTGGAGSAGADGAAAGTRWRLAVRADHDYHLRVLAMNGPDAEQMEFPKFAPERQFALQDDQVLVGRASRSRGIEPQIDLTGPPEDPGVSRSHAMLVHGTDGWSVVDLDSANGTYLNDSDEPIAANQPVPLRDGDRIHVGAWTTLQLITA</sequence>
<name>A0A8J4AFE0_9ACTN</name>
<dbReference type="AlphaFoldDB" id="A0A8J4AFE0"/>
<feature type="region of interest" description="Disordered" evidence="2">
    <location>
        <begin position="77"/>
        <end position="200"/>
    </location>
</feature>
<feature type="compositionally biased region" description="Low complexity" evidence="2">
    <location>
        <begin position="150"/>
        <end position="160"/>
    </location>
</feature>
<dbReference type="PANTHER" id="PTHR23308">
    <property type="entry name" value="NUCLEAR INHIBITOR OF PROTEIN PHOSPHATASE-1"/>
    <property type="match status" value="1"/>
</dbReference>
<proteinExistence type="predicted"/>
<evidence type="ECO:0000313" key="5">
    <source>
        <dbReference type="Proteomes" id="UP000614996"/>
    </source>
</evidence>
<keyword evidence="5" id="KW-1185">Reference proteome</keyword>
<feature type="compositionally biased region" description="Low complexity" evidence="2">
    <location>
        <begin position="103"/>
        <end position="126"/>
    </location>
</feature>
<protein>
    <recommendedName>
        <fullName evidence="3">FHA domain-containing protein</fullName>
    </recommendedName>
</protein>
<dbReference type="InterPro" id="IPR000253">
    <property type="entry name" value="FHA_dom"/>
</dbReference>
<feature type="compositionally biased region" description="Low complexity" evidence="2">
    <location>
        <begin position="88"/>
        <end position="97"/>
    </location>
</feature>